<dbReference type="Gene3D" id="3.50.70.20">
    <property type="entry name" value="Cytochrome P460"/>
    <property type="match status" value="1"/>
</dbReference>
<protein>
    <recommendedName>
        <fullName evidence="1">Cytochrome P460 domain-containing protein</fullName>
    </recommendedName>
</protein>
<gene>
    <name evidence="2" type="ORF">DC28_05055</name>
</gene>
<dbReference type="InterPro" id="IPR038142">
    <property type="entry name" value="Cytochrome_P460_sp"/>
</dbReference>
<comment type="caution">
    <text evidence="2">The sequence shown here is derived from an EMBL/GenBank/DDBJ whole genome shotgun (WGS) entry which is preliminary data.</text>
</comment>
<feature type="domain" description="Cytochrome P460" evidence="1">
    <location>
        <begin position="37"/>
        <end position="173"/>
    </location>
</feature>
<reference evidence="2 3" key="1">
    <citation type="submission" date="2014-05" db="EMBL/GenBank/DDBJ databases">
        <title>De novo Genome Sequence of Spirocheata sp.</title>
        <authorList>
            <person name="Shivani Y."/>
            <person name="Subhash Y."/>
            <person name="Tushar L."/>
            <person name="Sasikala C."/>
            <person name="Ramana C.V."/>
        </authorList>
    </citation>
    <scope>NUCLEOTIDE SEQUENCE [LARGE SCALE GENOMIC DNA]</scope>
    <source>
        <strain evidence="2 3">JC230</strain>
    </source>
</reference>
<proteinExistence type="predicted"/>
<keyword evidence="3" id="KW-1185">Reference proteome</keyword>
<dbReference type="InterPro" id="IPR032033">
    <property type="entry name" value="Cytochrome_P460"/>
</dbReference>
<name>A0A098R341_9SPIO</name>
<dbReference type="EMBL" id="JNUP01000045">
    <property type="protein sequence ID" value="KGE73152.1"/>
    <property type="molecule type" value="Genomic_DNA"/>
</dbReference>
<evidence type="ECO:0000313" key="3">
    <source>
        <dbReference type="Proteomes" id="UP000029692"/>
    </source>
</evidence>
<dbReference type="Pfam" id="PF16694">
    <property type="entry name" value="Cytochrome_P460"/>
    <property type="match status" value="1"/>
</dbReference>
<dbReference type="CDD" id="cd20716">
    <property type="entry name" value="cyt_P460_fam"/>
    <property type="match status" value="1"/>
</dbReference>
<dbReference type="AlphaFoldDB" id="A0A098R341"/>
<evidence type="ECO:0000259" key="1">
    <source>
        <dbReference type="Pfam" id="PF16694"/>
    </source>
</evidence>
<dbReference type="STRING" id="1480694.DC28_05055"/>
<accession>A0A098R341</accession>
<dbReference type="PROSITE" id="PS51257">
    <property type="entry name" value="PROKAR_LIPOPROTEIN"/>
    <property type="match status" value="1"/>
</dbReference>
<sequence>MKMGTPEVRTILAIFVLVILLVAGCSQGEQVQLISPDYRNWNQTTDTVLDFTIPGHGSGLRKIYISSAASGVTTQEVNGRLFYDYPQGTQIVKEVYASAQPGADEEPAMLTVMIKDRDHPMQRGGWIWLVKNYQSEVETILDEEFCFTCHNNANEPNPYNDGNTSGQFRDFVFYPYR</sequence>
<dbReference type="eggNOG" id="ENOG5033P2R">
    <property type="taxonomic scope" value="Bacteria"/>
</dbReference>
<dbReference type="Proteomes" id="UP000029692">
    <property type="component" value="Unassembled WGS sequence"/>
</dbReference>
<organism evidence="2 3">
    <name type="scientific">Spirochaeta lutea</name>
    <dbReference type="NCBI Taxonomy" id="1480694"/>
    <lineage>
        <taxon>Bacteria</taxon>
        <taxon>Pseudomonadati</taxon>
        <taxon>Spirochaetota</taxon>
        <taxon>Spirochaetia</taxon>
        <taxon>Spirochaetales</taxon>
        <taxon>Spirochaetaceae</taxon>
        <taxon>Spirochaeta</taxon>
    </lineage>
</organism>
<evidence type="ECO:0000313" key="2">
    <source>
        <dbReference type="EMBL" id="KGE73152.1"/>
    </source>
</evidence>